<accession>A0A6C0EV37</accession>
<keyword evidence="1" id="KW-0175">Coiled coil</keyword>
<protein>
    <submittedName>
        <fullName evidence="2">Uncharacterized protein</fullName>
    </submittedName>
</protein>
<reference evidence="2" key="1">
    <citation type="journal article" date="2020" name="Nature">
        <title>Giant virus diversity and host interactions through global metagenomics.</title>
        <authorList>
            <person name="Schulz F."/>
            <person name="Roux S."/>
            <person name="Paez-Espino D."/>
            <person name="Jungbluth S."/>
            <person name="Walsh D.A."/>
            <person name="Denef V.J."/>
            <person name="McMahon K.D."/>
            <person name="Konstantinidis K.T."/>
            <person name="Eloe-Fadrosh E.A."/>
            <person name="Kyrpides N.C."/>
            <person name="Woyke T."/>
        </authorList>
    </citation>
    <scope>NUCLEOTIDE SEQUENCE</scope>
    <source>
        <strain evidence="2">GVMAG-M-3300009161-34</strain>
    </source>
</reference>
<name>A0A6C0EV37_9ZZZZ</name>
<feature type="coiled-coil region" evidence="1">
    <location>
        <begin position="25"/>
        <end position="52"/>
    </location>
</feature>
<proteinExistence type="predicted"/>
<sequence length="143" mass="16319">MSLNVEELLYALDNENNTGVAGLTASKIKQEKNDVLQKLQLSKEELKDLHSRLTDYRYVDEISGLQEGRYIRWIPLNVETAEIKLTKGAFLVTTTLNDDGVILICRNVRKQSVVVKFDNVLIFQKLSDQELILIKALTLLDKK</sequence>
<dbReference type="EMBL" id="MN738957">
    <property type="protein sequence ID" value="QHT33036.1"/>
    <property type="molecule type" value="Genomic_DNA"/>
</dbReference>
<organism evidence="2">
    <name type="scientific">viral metagenome</name>
    <dbReference type="NCBI Taxonomy" id="1070528"/>
    <lineage>
        <taxon>unclassified sequences</taxon>
        <taxon>metagenomes</taxon>
        <taxon>organismal metagenomes</taxon>
    </lineage>
</organism>
<dbReference type="AlphaFoldDB" id="A0A6C0EV37"/>
<evidence type="ECO:0000313" key="2">
    <source>
        <dbReference type="EMBL" id="QHT33036.1"/>
    </source>
</evidence>
<evidence type="ECO:0000256" key="1">
    <source>
        <dbReference type="SAM" id="Coils"/>
    </source>
</evidence>